<dbReference type="InterPro" id="IPR004006">
    <property type="entry name" value="DhaK_dom"/>
</dbReference>
<gene>
    <name evidence="4" type="ORF">BVE84_03360</name>
    <name evidence="3" type="ORF">BVE86_02640</name>
</gene>
<proteinExistence type="predicted"/>
<dbReference type="Pfam" id="PF02733">
    <property type="entry name" value="Dak1"/>
    <property type="match status" value="1"/>
</dbReference>
<dbReference type="EMBL" id="MSPT01000004">
    <property type="protein sequence ID" value="ONK28609.1"/>
    <property type="molecule type" value="Genomic_DNA"/>
</dbReference>
<feature type="domain" description="DhaK" evidence="2">
    <location>
        <begin position="7"/>
        <end position="329"/>
    </location>
</feature>
<dbReference type="Proteomes" id="UP000188600">
    <property type="component" value="Unassembled WGS sequence"/>
</dbReference>
<dbReference type="RefSeq" id="WP_076995681.1">
    <property type="nucleotide sequence ID" value="NZ_MSPR01000004.1"/>
</dbReference>
<dbReference type="Proteomes" id="UP000188946">
    <property type="component" value="Unassembled WGS sequence"/>
</dbReference>
<sequence length="329" mass="36167">MVAIINQAERVIAHYMDGFLVAHPELGRLSQAPVITVREVNHDSIPVISGGGSGHEPMHVGFVGQGMLTAAVYGELFTPPTADEILCAIRHVDKGRGVFVIIKNFEADLLSFQEAIRQARKEGIQVKYVLSHDDISVDTKKNFQKRHRGLAGTILLHKIVGAAAQSGMSLDCLEELALSASTEMATIGFATSSAHVPQGTSPLFELKEGEISYGIGIHGEEGYRTVSFESSEQLANEIVNKLKLRFRWREGEEFLLLVNNLGTISELEQGIFLNDICQLLDVEGLRLPFIKTGRFATSLDMAGLSVTLCRLKDQTWLHYLQEPTTAPAW</sequence>
<dbReference type="PANTHER" id="PTHR28629:SF4">
    <property type="entry name" value="TRIOKINASE_FMN CYCLASE"/>
    <property type="match status" value="1"/>
</dbReference>
<dbReference type="SUPFAM" id="SSF82549">
    <property type="entry name" value="DAK1/DegV-like"/>
    <property type="match status" value="1"/>
</dbReference>
<reference evidence="5 6" key="1">
    <citation type="submission" date="2016-12" db="EMBL/GenBank/DDBJ databases">
        <authorList>
            <person name="Gulvik C.A."/>
        </authorList>
    </citation>
    <scope>NUCLEOTIDE SEQUENCE [LARGE SCALE GENOMIC DNA]</scope>
    <source>
        <strain evidence="4 6">12-5202</strain>
        <strain evidence="3 5">12-5291</strain>
    </source>
</reference>
<dbReference type="NCBIfam" id="TIGR02362">
    <property type="entry name" value="dhaK1b"/>
    <property type="match status" value="1"/>
</dbReference>
<dbReference type="PANTHER" id="PTHR28629">
    <property type="entry name" value="TRIOKINASE/FMN CYCLASE"/>
    <property type="match status" value="1"/>
</dbReference>
<dbReference type="Gene3D" id="3.30.1180.20">
    <property type="entry name" value="Dihydroxyacetone kinase, domain 2"/>
    <property type="match status" value="1"/>
</dbReference>
<evidence type="ECO:0000256" key="1">
    <source>
        <dbReference type="NCBIfam" id="TIGR02362"/>
    </source>
</evidence>
<dbReference type="AlphaFoldDB" id="A0AB36JSI9"/>
<dbReference type="FunFam" id="3.40.50.10440:FF:000001">
    <property type="entry name" value="Dihydroxyacetone kinase, DhaK subunit"/>
    <property type="match status" value="1"/>
</dbReference>
<dbReference type="Gene3D" id="3.40.50.10440">
    <property type="entry name" value="Dihydroxyacetone kinase, domain 1"/>
    <property type="match status" value="1"/>
</dbReference>
<evidence type="ECO:0000313" key="3">
    <source>
        <dbReference type="EMBL" id="ONK28609.1"/>
    </source>
</evidence>
<comment type="caution">
    <text evidence="3">The sequence shown here is derived from an EMBL/GenBank/DDBJ whole genome shotgun (WGS) entry which is preliminary data.</text>
</comment>
<dbReference type="GO" id="GO:0005829">
    <property type="term" value="C:cytosol"/>
    <property type="evidence" value="ECO:0007669"/>
    <property type="project" value="TreeGrafter"/>
</dbReference>
<name>A0AB36JSI9_9STRE</name>
<dbReference type="GO" id="GO:0004371">
    <property type="term" value="F:glycerone kinase activity"/>
    <property type="evidence" value="ECO:0007669"/>
    <property type="project" value="UniProtKB-UniRule"/>
</dbReference>
<dbReference type="PROSITE" id="PS51481">
    <property type="entry name" value="DHAK"/>
    <property type="match status" value="1"/>
</dbReference>
<dbReference type="EMBL" id="MSPR01000004">
    <property type="protein sequence ID" value="ONK30294.1"/>
    <property type="molecule type" value="Genomic_DNA"/>
</dbReference>
<evidence type="ECO:0000259" key="2">
    <source>
        <dbReference type="PROSITE" id="PS51481"/>
    </source>
</evidence>
<evidence type="ECO:0000313" key="6">
    <source>
        <dbReference type="Proteomes" id="UP000188946"/>
    </source>
</evidence>
<keyword evidence="6" id="KW-1185">Reference proteome</keyword>
<dbReference type="GO" id="GO:0019563">
    <property type="term" value="P:glycerol catabolic process"/>
    <property type="evidence" value="ECO:0007669"/>
    <property type="project" value="TreeGrafter"/>
</dbReference>
<protein>
    <recommendedName>
        <fullName evidence="1">DhaKLM operon coactivator DhaQ</fullName>
    </recommendedName>
</protein>
<dbReference type="InterPro" id="IPR050861">
    <property type="entry name" value="Dihydroxyacetone_Kinase"/>
</dbReference>
<evidence type="ECO:0000313" key="4">
    <source>
        <dbReference type="EMBL" id="ONK30294.1"/>
    </source>
</evidence>
<evidence type="ECO:0000313" key="5">
    <source>
        <dbReference type="Proteomes" id="UP000188600"/>
    </source>
</evidence>
<dbReference type="InterPro" id="IPR012735">
    <property type="entry name" value="DhaK_1b"/>
</dbReference>
<accession>A0AB36JSI9</accession>
<organism evidence="3 5">
    <name type="scientific">Streptococcus azizii</name>
    <dbReference type="NCBI Taxonomy" id="1579424"/>
    <lineage>
        <taxon>Bacteria</taxon>
        <taxon>Bacillati</taxon>
        <taxon>Bacillota</taxon>
        <taxon>Bacilli</taxon>
        <taxon>Lactobacillales</taxon>
        <taxon>Streptococcaceae</taxon>
        <taxon>Streptococcus</taxon>
    </lineage>
</organism>